<feature type="domain" description="Bacterial repeat" evidence="3">
    <location>
        <begin position="423"/>
        <end position="496"/>
    </location>
</feature>
<keyword evidence="1" id="KW-0433">Leucine-rich repeat</keyword>
<feature type="domain" description="Bacterial repeat" evidence="3">
    <location>
        <begin position="501"/>
        <end position="573"/>
    </location>
</feature>
<evidence type="ECO:0000313" key="5">
    <source>
        <dbReference type="Proteomes" id="UP000030136"/>
    </source>
</evidence>
<dbReference type="AlphaFoldDB" id="A0AB34PG79"/>
<reference evidence="4 5" key="1">
    <citation type="submission" date="2014-08" db="EMBL/GenBank/DDBJ databases">
        <title>Porphyromonas crevioricanis strain:COT-253_OH1447 Genome sequencing.</title>
        <authorList>
            <person name="Wallis C."/>
            <person name="Deusch O."/>
            <person name="O'Flynn C."/>
            <person name="Davis I."/>
            <person name="Jospin G."/>
            <person name="Darling A.E."/>
            <person name="Coil D.A."/>
            <person name="Alexiev A."/>
            <person name="Horsfall A."/>
            <person name="Kirkwood N."/>
            <person name="Harris S."/>
            <person name="Eisen J.A."/>
        </authorList>
    </citation>
    <scope>NUCLEOTIDE SEQUENCE [LARGE SCALE GENOMIC DNA]</scope>
    <source>
        <strain evidence="5">COT-253 OH1447</strain>
    </source>
</reference>
<dbReference type="Proteomes" id="UP000030136">
    <property type="component" value="Unassembled WGS sequence"/>
</dbReference>
<dbReference type="GO" id="GO:0035591">
    <property type="term" value="F:signaling adaptor activity"/>
    <property type="evidence" value="ECO:0007669"/>
    <property type="project" value="TreeGrafter"/>
</dbReference>
<dbReference type="SUPFAM" id="SSF52058">
    <property type="entry name" value="L domain-like"/>
    <property type="match status" value="1"/>
</dbReference>
<dbReference type="InterPro" id="IPR044060">
    <property type="entry name" value="Bacterial_rp_domain"/>
</dbReference>
<sequence>MNRMLPKTSLSERRAKSAAISLRARFHLFGSFSLLLLLFWALNPMPVKGQEENVIKLSVNLSENSGSDDDDISPFSPAFGEGKEMTAQIKLELTGDGKITIEGVKEPYSSETSSYTAISENVVIKGNVTSFSCAFDSKIKSIEAEGHTALKNASIRYSNVESINLKACKALSSFEGNSSSIAELDMTDCESLETVECGGIIKLTVAKFDGCAKLKSVNLSNCQIGTLNFAGHTALEKIECQGNDLLQVDVSGCSGLINLDCSKNSKMKALNLQGCIALKELNVHSSSSLEKLDLSSCKSLVFLMISNSGLSSLDVSGFSLMEQLYCEKNNLTSLNVSGCSALKLLSLHLNKLSMEVTSKIASDLPQRGDGDGAKIFAVGEHSDFTEENKWSKATVAKMKAKGWTVQKRKEYETEDYEGEAVNYAVTLVQGENGKITIKGYDEAALASIEEGTELEVEVEATEGYRLRSLTANEVDIMASKKFILNAPTIVKAVFEKAVFAVSVESEKGGKVEIKGEAGLDLNAVPFGTDLTVVVTLDENYELESLKANDKDISKEKKFTVKEDTKVVAKFRDITSSAFLSTSTIHIYPNPAQDYLYAISMPNTEVRLLSLGGRVLLSSHTDSEGVLCLDISGLPADTYLLQAGKSVQKVIIK</sequence>
<keyword evidence="2" id="KW-0677">Repeat</keyword>
<evidence type="ECO:0000256" key="1">
    <source>
        <dbReference type="ARBA" id="ARBA00022614"/>
    </source>
</evidence>
<dbReference type="EMBL" id="JQJC01000009">
    <property type="protein sequence ID" value="KGN95806.1"/>
    <property type="molecule type" value="Genomic_DNA"/>
</dbReference>
<dbReference type="InterPro" id="IPR032675">
    <property type="entry name" value="LRR_dom_sf"/>
</dbReference>
<evidence type="ECO:0000259" key="3">
    <source>
        <dbReference type="Pfam" id="PF18998"/>
    </source>
</evidence>
<evidence type="ECO:0000313" key="4">
    <source>
        <dbReference type="EMBL" id="KGN95806.1"/>
    </source>
</evidence>
<proteinExistence type="predicted"/>
<dbReference type="PANTHER" id="PTHR47566">
    <property type="match status" value="1"/>
</dbReference>
<evidence type="ECO:0000256" key="2">
    <source>
        <dbReference type="ARBA" id="ARBA00022737"/>
    </source>
</evidence>
<dbReference type="Gene3D" id="3.80.10.10">
    <property type="entry name" value="Ribonuclease Inhibitor"/>
    <property type="match status" value="1"/>
</dbReference>
<protein>
    <recommendedName>
        <fullName evidence="3">Bacterial repeat domain-containing protein</fullName>
    </recommendedName>
</protein>
<organism evidence="4 5">
    <name type="scientific">Porphyromonas crevioricanis</name>
    <dbReference type="NCBI Taxonomy" id="393921"/>
    <lineage>
        <taxon>Bacteria</taxon>
        <taxon>Pseudomonadati</taxon>
        <taxon>Bacteroidota</taxon>
        <taxon>Bacteroidia</taxon>
        <taxon>Bacteroidales</taxon>
        <taxon>Porphyromonadaceae</taxon>
        <taxon>Porphyromonas</taxon>
    </lineage>
</organism>
<dbReference type="PANTHER" id="PTHR47566:SF1">
    <property type="entry name" value="PROTEIN NUD1"/>
    <property type="match status" value="1"/>
</dbReference>
<dbReference type="Pfam" id="PF18998">
    <property type="entry name" value="Flg_new_2"/>
    <property type="match status" value="2"/>
</dbReference>
<name>A0AB34PG79_9PORP</name>
<dbReference type="InterPro" id="IPR052574">
    <property type="entry name" value="CDIRP"/>
</dbReference>
<accession>A0AB34PG79</accession>
<gene>
    <name evidence="4" type="ORF">HQ38_02195</name>
</gene>
<comment type="caution">
    <text evidence="4">The sequence shown here is derived from an EMBL/GenBank/DDBJ whole genome shotgun (WGS) entry which is preliminary data.</text>
</comment>